<reference evidence="1 2" key="1">
    <citation type="submission" date="2009-03" db="EMBL/GenBank/DDBJ databases">
        <authorList>
            <person name="Warren W."/>
            <person name="Ye L."/>
            <person name="Minx P."/>
            <person name="Worley K."/>
            <person name="Gibbs R."/>
            <person name="Wilson R.K."/>
        </authorList>
    </citation>
    <scope>NUCLEOTIDE SEQUENCE [LARGE SCALE GENOMIC DNA]</scope>
</reference>
<dbReference type="GeneTree" id="ENSGT00910000148626"/>
<dbReference type="Pfam" id="PF23999">
    <property type="entry name" value="CUSTOS"/>
    <property type="match status" value="1"/>
</dbReference>
<evidence type="ECO:0000313" key="2">
    <source>
        <dbReference type="Proteomes" id="UP000008225"/>
    </source>
</evidence>
<protein>
    <submittedName>
        <fullName evidence="1">Uncharacterized protein</fullName>
    </submittedName>
</protein>
<proteinExistence type="predicted"/>
<dbReference type="Proteomes" id="UP000008225">
    <property type="component" value="Chromosome 1"/>
</dbReference>
<dbReference type="InterPro" id="IPR026694">
    <property type="entry name" value="CUSTOS"/>
</dbReference>
<sequence length="66" mass="7237">MAAPEGTMSNLESSSSSSDVEELAWCREAAMPAWDLEQRPYAAVKPRAIEMGFHHVDQDGLDLLTS</sequence>
<name>A0A8I3WC32_CALJA</name>
<evidence type="ECO:0000313" key="1">
    <source>
        <dbReference type="Ensembl" id="ENSCJAP00000090881.1"/>
    </source>
</evidence>
<accession>A0A8I3WC32</accession>
<keyword evidence="2" id="KW-1185">Reference proteome</keyword>
<organism evidence="1 2">
    <name type="scientific">Callithrix jacchus</name>
    <name type="common">White-tufted-ear marmoset</name>
    <name type="synonym">Simia Jacchus</name>
    <dbReference type="NCBI Taxonomy" id="9483"/>
    <lineage>
        <taxon>Eukaryota</taxon>
        <taxon>Metazoa</taxon>
        <taxon>Chordata</taxon>
        <taxon>Craniata</taxon>
        <taxon>Vertebrata</taxon>
        <taxon>Euteleostomi</taxon>
        <taxon>Mammalia</taxon>
        <taxon>Eutheria</taxon>
        <taxon>Euarchontoglires</taxon>
        <taxon>Primates</taxon>
        <taxon>Haplorrhini</taxon>
        <taxon>Platyrrhini</taxon>
        <taxon>Cebidae</taxon>
        <taxon>Callitrichinae</taxon>
        <taxon>Callithrix</taxon>
        <taxon>Callithrix</taxon>
    </lineage>
</organism>
<reference evidence="1" key="2">
    <citation type="submission" date="2025-08" db="UniProtKB">
        <authorList>
            <consortium name="Ensembl"/>
        </authorList>
    </citation>
    <scope>IDENTIFICATION</scope>
</reference>
<dbReference type="Ensembl" id="ENSCJAT00000140727.1">
    <property type="protein sequence ID" value="ENSCJAP00000090881.1"/>
    <property type="gene ID" value="ENSCJAG00000071580.1"/>
</dbReference>
<dbReference type="AlphaFoldDB" id="A0A8I3WC32"/>
<reference evidence="1" key="3">
    <citation type="submission" date="2025-09" db="UniProtKB">
        <authorList>
            <consortium name="Ensembl"/>
        </authorList>
    </citation>
    <scope>IDENTIFICATION</scope>
</reference>
<dbReference type="GO" id="GO:0016055">
    <property type="term" value="P:Wnt signaling pathway"/>
    <property type="evidence" value="ECO:0007669"/>
    <property type="project" value="InterPro"/>
</dbReference>